<evidence type="ECO:0000313" key="3">
    <source>
        <dbReference type="EMBL" id="KAK5616603.1"/>
    </source>
</evidence>
<evidence type="ECO:0008006" key="5">
    <source>
        <dbReference type="Google" id="ProtNLM"/>
    </source>
</evidence>
<feature type="transmembrane region" description="Helical" evidence="2">
    <location>
        <begin position="239"/>
        <end position="257"/>
    </location>
</feature>
<keyword evidence="2" id="KW-0472">Membrane</keyword>
<dbReference type="AlphaFoldDB" id="A0AAV9S5Z8"/>
<dbReference type="PANTHER" id="PTHR16189:SF6">
    <property type="entry name" value="AMINO ACID TRANSPORTER TRANSMEMBRANE DOMAIN-CONTAINING PROTEIN"/>
    <property type="match status" value="1"/>
</dbReference>
<evidence type="ECO:0000313" key="4">
    <source>
        <dbReference type="Proteomes" id="UP001311232"/>
    </source>
</evidence>
<feature type="compositionally biased region" description="Low complexity" evidence="1">
    <location>
        <begin position="308"/>
        <end position="326"/>
    </location>
</feature>
<feature type="transmembrane region" description="Helical" evidence="2">
    <location>
        <begin position="172"/>
        <end position="191"/>
    </location>
</feature>
<evidence type="ECO:0000256" key="2">
    <source>
        <dbReference type="SAM" id="Phobius"/>
    </source>
</evidence>
<feature type="transmembrane region" description="Helical" evidence="2">
    <location>
        <begin position="269"/>
        <end position="293"/>
    </location>
</feature>
<organism evidence="3 4">
    <name type="scientific">Crenichthys baileyi</name>
    <name type="common">White River springfish</name>
    <dbReference type="NCBI Taxonomy" id="28760"/>
    <lineage>
        <taxon>Eukaryota</taxon>
        <taxon>Metazoa</taxon>
        <taxon>Chordata</taxon>
        <taxon>Craniata</taxon>
        <taxon>Vertebrata</taxon>
        <taxon>Euteleostomi</taxon>
        <taxon>Actinopterygii</taxon>
        <taxon>Neopterygii</taxon>
        <taxon>Teleostei</taxon>
        <taxon>Neoteleostei</taxon>
        <taxon>Acanthomorphata</taxon>
        <taxon>Ovalentaria</taxon>
        <taxon>Atherinomorphae</taxon>
        <taxon>Cyprinodontiformes</taxon>
        <taxon>Goodeidae</taxon>
        <taxon>Crenichthys</taxon>
    </lineage>
</organism>
<dbReference type="EMBL" id="JAHHUM010000879">
    <property type="protein sequence ID" value="KAK5616603.1"/>
    <property type="molecule type" value="Genomic_DNA"/>
</dbReference>
<reference evidence="3 4" key="1">
    <citation type="submission" date="2021-06" db="EMBL/GenBank/DDBJ databases">
        <authorList>
            <person name="Palmer J.M."/>
        </authorList>
    </citation>
    <scope>NUCLEOTIDE SEQUENCE [LARGE SCALE GENOMIC DNA]</scope>
    <source>
        <strain evidence="3 4">MEX-2019</strain>
        <tissue evidence="3">Muscle</tissue>
    </source>
</reference>
<keyword evidence="2" id="KW-0812">Transmembrane</keyword>
<gene>
    <name evidence="3" type="ORF">CRENBAI_005224</name>
</gene>
<dbReference type="Proteomes" id="UP001311232">
    <property type="component" value="Unassembled WGS sequence"/>
</dbReference>
<sequence>MQPLEKKDFLTIATILGTGILGLPVTISHAGLVPFLISFLVGFFVQALLVYLFVELLQKCQVVQLEFLKTGVAECIVMDQVSTENQIATEEEEEEEEAENAEADTGLLQASAPALYDQAENLQPNLHLLGCLFLSRPMSHAFNCILLFQFISIGISYVLAGSEAYAALLDIRHIYVIPAFTWILTLAILLAHTIIQPITSLLTLLKGILLIVTVAVTFAVGSEVGLQSSSDFSQMGKPFLMGTVALGGIVNVMPLLFSQISHNKTQILWFRRAVLGGLTTCMVLNILWCWAVLEIVPQTSLPERRMAAETTTRPTSSSPSAPPSSAFPLLFSNISLEE</sequence>
<feature type="transmembrane region" description="Helical" evidence="2">
    <location>
        <begin position="141"/>
        <end position="160"/>
    </location>
</feature>
<feature type="transmembrane region" description="Helical" evidence="2">
    <location>
        <begin position="9"/>
        <end position="27"/>
    </location>
</feature>
<keyword evidence="4" id="KW-1185">Reference proteome</keyword>
<proteinExistence type="predicted"/>
<feature type="region of interest" description="Disordered" evidence="1">
    <location>
        <begin position="305"/>
        <end position="326"/>
    </location>
</feature>
<evidence type="ECO:0000256" key="1">
    <source>
        <dbReference type="SAM" id="MobiDB-lite"/>
    </source>
</evidence>
<keyword evidence="2" id="KW-1133">Transmembrane helix</keyword>
<feature type="transmembrane region" description="Helical" evidence="2">
    <location>
        <begin position="198"/>
        <end position="219"/>
    </location>
</feature>
<protein>
    <recommendedName>
        <fullName evidence="5">Amino acid transporter transmembrane domain-containing protein</fullName>
    </recommendedName>
</protein>
<dbReference type="PANTHER" id="PTHR16189">
    <property type="entry name" value="TRANSMEMBRANE PROTEIN 104-RELATED"/>
    <property type="match status" value="1"/>
</dbReference>
<name>A0AAV9S5Z8_9TELE</name>
<accession>A0AAV9S5Z8</accession>
<comment type="caution">
    <text evidence="3">The sequence shown here is derived from an EMBL/GenBank/DDBJ whole genome shotgun (WGS) entry which is preliminary data.</text>
</comment>
<feature type="transmembrane region" description="Helical" evidence="2">
    <location>
        <begin position="33"/>
        <end position="54"/>
    </location>
</feature>